<organism evidence="1 2">
    <name type="scientific">Smallanthus sonchifolius</name>
    <dbReference type="NCBI Taxonomy" id="185202"/>
    <lineage>
        <taxon>Eukaryota</taxon>
        <taxon>Viridiplantae</taxon>
        <taxon>Streptophyta</taxon>
        <taxon>Embryophyta</taxon>
        <taxon>Tracheophyta</taxon>
        <taxon>Spermatophyta</taxon>
        <taxon>Magnoliopsida</taxon>
        <taxon>eudicotyledons</taxon>
        <taxon>Gunneridae</taxon>
        <taxon>Pentapetalae</taxon>
        <taxon>asterids</taxon>
        <taxon>campanulids</taxon>
        <taxon>Asterales</taxon>
        <taxon>Asteraceae</taxon>
        <taxon>Asteroideae</taxon>
        <taxon>Heliantheae alliance</taxon>
        <taxon>Millerieae</taxon>
        <taxon>Smallanthus</taxon>
    </lineage>
</organism>
<evidence type="ECO:0000313" key="2">
    <source>
        <dbReference type="Proteomes" id="UP001056120"/>
    </source>
</evidence>
<dbReference type="Proteomes" id="UP001056120">
    <property type="component" value="Linkage Group LG21"/>
</dbReference>
<protein>
    <submittedName>
        <fullName evidence="1">Uncharacterized protein</fullName>
    </submittedName>
</protein>
<accession>A0ACB9CG52</accession>
<dbReference type="EMBL" id="CM042038">
    <property type="protein sequence ID" value="KAI3733236.1"/>
    <property type="molecule type" value="Genomic_DNA"/>
</dbReference>
<reference evidence="1 2" key="2">
    <citation type="journal article" date="2022" name="Mol. Ecol. Resour.">
        <title>The genomes of chicory, endive, great burdock and yacon provide insights into Asteraceae paleo-polyploidization history and plant inulin production.</title>
        <authorList>
            <person name="Fan W."/>
            <person name="Wang S."/>
            <person name="Wang H."/>
            <person name="Wang A."/>
            <person name="Jiang F."/>
            <person name="Liu H."/>
            <person name="Zhao H."/>
            <person name="Xu D."/>
            <person name="Zhang Y."/>
        </authorList>
    </citation>
    <scope>NUCLEOTIDE SEQUENCE [LARGE SCALE GENOMIC DNA]</scope>
    <source>
        <strain evidence="2">cv. Yunnan</strain>
        <tissue evidence="1">Leaves</tissue>
    </source>
</reference>
<reference evidence="2" key="1">
    <citation type="journal article" date="2022" name="Mol. Ecol. Resour.">
        <title>The genomes of chicory, endive, great burdock and yacon provide insights into Asteraceae palaeo-polyploidization history and plant inulin production.</title>
        <authorList>
            <person name="Fan W."/>
            <person name="Wang S."/>
            <person name="Wang H."/>
            <person name="Wang A."/>
            <person name="Jiang F."/>
            <person name="Liu H."/>
            <person name="Zhao H."/>
            <person name="Xu D."/>
            <person name="Zhang Y."/>
        </authorList>
    </citation>
    <scope>NUCLEOTIDE SEQUENCE [LARGE SCALE GENOMIC DNA]</scope>
    <source>
        <strain evidence="2">cv. Yunnan</strain>
    </source>
</reference>
<comment type="caution">
    <text evidence="1">The sequence shown here is derived from an EMBL/GenBank/DDBJ whole genome shotgun (WGS) entry which is preliminary data.</text>
</comment>
<sequence length="178" mass="20389">MSNHMRTYRGWSSIEDAKLVEALVNMVNVGGFKSDNGVKSDNGFKSGYLLQPQQSLKESPPESEQEQEQEQEQEGDDDFVADMEDNHDEYISISSVQVEETSSARTKKRKDMNKSSSMLKSFNDVVSLFADRLKESSKESSEGIKFEMDLERKKAMITNELSKMTSMTQFERFRAIKR</sequence>
<name>A0ACB9CG52_9ASTR</name>
<evidence type="ECO:0000313" key="1">
    <source>
        <dbReference type="EMBL" id="KAI3733236.1"/>
    </source>
</evidence>
<keyword evidence="2" id="KW-1185">Reference proteome</keyword>
<proteinExistence type="predicted"/>
<gene>
    <name evidence="1" type="ORF">L1987_64456</name>
</gene>